<protein>
    <submittedName>
        <fullName evidence="2">WGS project CBMI000000000 data, contig CS3069_c001559</fullName>
    </submittedName>
</protein>
<feature type="signal peptide" evidence="1">
    <location>
        <begin position="1"/>
        <end position="18"/>
    </location>
</feature>
<evidence type="ECO:0000256" key="1">
    <source>
        <dbReference type="SAM" id="SignalP"/>
    </source>
</evidence>
<gene>
    <name evidence="2" type="ORF">BN850_0062860</name>
</gene>
<reference evidence="2" key="1">
    <citation type="submission" date="2013-05" db="EMBL/GenBank/DDBJ databases">
        <title>Draft genome sequences of six wheat associated Fusarium spp. isolates.</title>
        <authorList>
            <person name="Moolhuijzen P.M."/>
            <person name="Manners J.M."/>
            <person name="Wilcox S."/>
            <person name="Bellgard M.I."/>
            <person name="Gardiner D.M."/>
        </authorList>
    </citation>
    <scope>NUCLEOTIDE SEQUENCE</scope>
    <source>
        <strain evidence="2">CS3069</strain>
    </source>
</reference>
<dbReference type="EMBL" id="HG318662">
    <property type="protein sequence ID" value="CEG05784.1"/>
    <property type="molecule type" value="Genomic_DNA"/>
</dbReference>
<feature type="chain" id="PRO_5007382753" evidence="1">
    <location>
        <begin position="19"/>
        <end position="149"/>
    </location>
</feature>
<accession>A0A090N5I1</accession>
<dbReference type="EMBL" id="CBMI010001557">
    <property type="protein sequence ID" value="CEG04571.1"/>
    <property type="molecule type" value="Genomic_DNA"/>
</dbReference>
<evidence type="ECO:0000313" key="2">
    <source>
        <dbReference type="EMBL" id="CEG04571.1"/>
    </source>
</evidence>
<sequence>MALPFYLFLSRCIHAFDASPIGNGEGSEVSPIDWSAIEDMYFPQEYRHRGRGGTMTYRSLNELELTASLATYLFLVSLLASLLSTHYDDGGKAKGGQESEVKSSWRNRVNRWFSDRPIVAAVALICSHRPVSTAAMGYLHVEEGSRGNV</sequence>
<name>A0A090N5I1_9HYPO</name>
<organism evidence="2">
    <name type="scientific">Fusarium clavum</name>
    <dbReference type="NCBI Taxonomy" id="2594811"/>
    <lineage>
        <taxon>Eukaryota</taxon>
        <taxon>Fungi</taxon>
        <taxon>Dikarya</taxon>
        <taxon>Ascomycota</taxon>
        <taxon>Pezizomycotina</taxon>
        <taxon>Sordariomycetes</taxon>
        <taxon>Hypocreomycetidae</taxon>
        <taxon>Hypocreales</taxon>
        <taxon>Nectriaceae</taxon>
        <taxon>Fusarium</taxon>
        <taxon>Fusarium incarnatum-equiseti species complex</taxon>
    </lineage>
</organism>
<dbReference type="AlphaFoldDB" id="A0A090N5I1"/>
<keyword evidence="1" id="KW-0732">Signal</keyword>
<proteinExistence type="predicted"/>